<dbReference type="InterPro" id="IPR058240">
    <property type="entry name" value="rSAM_sf"/>
</dbReference>
<evidence type="ECO:0000256" key="3">
    <source>
        <dbReference type="ARBA" id="ARBA00022691"/>
    </source>
</evidence>
<proteinExistence type="predicted"/>
<evidence type="ECO:0000256" key="1">
    <source>
        <dbReference type="ARBA" id="ARBA00001966"/>
    </source>
</evidence>
<dbReference type="PANTHER" id="PTHR43787">
    <property type="entry name" value="FEMO COFACTOR BIOSYNTHESIS PROTEIN NIFB-RELATED"/>
    <property type="match status" value="1"/>
</dbReference>
<gene>
    <name evidence="8" type="ORF">IAB78_07900</name>
</gene>
<evidence type="ECO:0000256" key="2">
    <source>
        <dbReference type="ARBA" id="ARBA00022485"/>
    </source>
</evidence>
<dbReference type="Gene3D" id="3.20.20.70">
    <property type="entry name" value="Aldolase class I"/>
    <property type="match status" value="1"/>
</dbReference>
<dbReference type="GO" id="GO:0046872">
    <property type="term" value="F:metal ion binding"/>
    <property type="evidence" value="ECO:0007669"/>
    <property type="project" value="UniProtKB-KW"/>
</dbReference>
<feature type="domain" description="Radical SAM core" evidence="7">
    <location>
        <begin position="32"/>
        <end position="173"/>
    </location>
</feature>
<keyword evidence="3" id="KW-0949">S-adenosyl-L-methionine</keyword>
<dbReference type="EMBL" id="JADILX010000120">
    <property type="protein sequence ID" value="MBO8486330.1"/>
    <property type="molecule type" value="Genomic_DNA"/>
</dbReference>
<evidence type="ECO:0000256" key="6">
    <source>
        <dbReference type="ARBA" id="ARBA00023014"/>
    </source>
</evidence>
<keyword evidence="6" id="KW-0411">Iron-sulfur</keyword>
<dbReference type="SUPFAM" id="SSF102114">
    <property type="entry name" value="Radical SAM enzymes"/>
    <property type="match status" value="1"/>
</dbReference>
<keyword evidence="2" id="KW-0004">4Fe-4S</keyword>
<dbReference type="Proteomes" id="UP000823750">
    <property type="component" value="Unassembled WGS sequence"/>
</dbReference>
<dbReference type="GO" id="GO:0051539">
    <property type="term" value="F:4 iron, 4 sulfur cluster binding"/>
    <property type="evidence" value="ECO:0007669"/>
    <property type="project" value="UniProtKB-KW"/>
</dbReference>
<reference evidence="8" key="2">
    <citation type="journal article" date="2021" name="PeerJ">
        <title>Extensive microbial diversity within the chicken gut microbiome revealed by metagenomics and culture.</title>
        <authorList>
            <person name="Gilroy R."/>
            <person name="Ravi A."/>
            <person name="Getino M."/>
            <person name="Pursley I."/>
            <person name="Horton D.L."/>
            <person name="Alikhan N.F."/>
            <person name="Baker D."/>
            <person name="Gharbi K."/>
            <person name="Hall N."/>
            <person name="Watson M."/>
            <person name="Adriaenssens E.M."/>
            <person name="Foster-Nyarko E."/>
            <person name="Jarju S."/>
            <person name="Secka A."/>
            <person name="Antonio M."/>
            <person name="Oren A."/>
            <person name="Chaudhuri R.R."/>
            <person name="La Ragione R."/>
            <person name="Hildebrand F."/>
            <person name="Pallen M.J."/>
        </authorList>
    </citation>
    <scope>NUCLEOTIDE SEQUENCE</scope>
    <source>
        <strain evidence="8">B2-16538</strain>
    </source>
</reference>
<sequence>MLHFDEIAFGPISSRRLGSSLGVNILPAKGKLCNFDCIYCECGWNRDGKGDGRFPQAEDVRRALSAKLQACAEDAVRIDSITFSGNGEPTLNPDFPEIMDITLELRELYCREAKVSVLSNATTVWNDDVFRALRKADNPIMKIDSPYDRGVMALNRPSGRYSLEHIVAGLERFEGDFILQTMFLRSPEYDSSDMDNISAWMDIVRRLKPREVMVYTIDRETPQKDLVKFAPAAMEEMVRPLKEEGFNIQVRG</sequence>
<evidence type="ECO:0000256" key="4">
    <source>
        <dbReference type="ARBA" id="ARBA00022723"/>
    </source>
</evidence>
<protein>
    <submittedName>
        <fullName evidence="8">Radical SAM protein</fullName>
    </submittedName>
</protein>
<evidence type="ECO:0000256" key="5">
    <source>
        <dbReference type="ARBA" id="ARBA00023004"/>
    </source>
</evidence>
<evidence type="ECO:0000313" key="8">
    <source>
        <dbReference type="EMBL" id="MBO8486330.1"/>
    </source>
</evidence>
<dbReference type="GO" id="GO:0003824">
    <property type="term" value="F:catalytic activity"/>
    <property type="evidence" value="ECO:0007669"/>
    <property type="project" value="InterPro"/>
</dbReference>
<evidence type="ECO:0000313" key="9">
    <source>
        <dbReference type="Proteomes" id="UP000823750"/>
    </source>
</evidence>
<keyword evidence="4" id="KW-0479">Metal-binding</keyword>
<comment type="cofactor">
    <cofactor evidence="1">
        <name>[4Fe-4S] cluster</name>
        <dbReference type="ChEBI" id="CHEBI:49883"/>
    </cofactor>
</comment>
<dbReference type="InterPro" id="IPR007197">
    <property type="entry name" value="rSAM"/>
</dbReference>
<dbReference type="InterPro" id="IPR040084">
    <property type="entry name" value="GTPase_Obg"/>
</dbReference>
<reference evidence="8" key="1">
    <citation type="submission" date="2020-10" db="EMBL/GenBank/DDBJ databases">
        <authorList>
            <person name="Gilroy R."/>
        </authorList>
    </citation>
    <scope>NUCLEOTIDE SEQUENCE</scope>
    <source>
        <strain evidence="8">B2-16538</strain>
    </source>
</reference>
<accession>A0A9D9J466</accession>
<comment type="caution">
    <text evidence="8">The sequence shown here is derived from an EMBL/GenBank/DDBJ whole genome shotgun (WGS) entry which is preliminary data.</text>
</comment>
<organism evidence="8 9">
    <name type="scientific">Candidatus Cryptobacteroides excrementavium</name>
    <dbReference type="NCBI Taxonomy" id="2840759"/>
    <lineage>
        <taxon>Bacteria</taxon>
        <taxon>Pseudomonadati</taxon>
        <taxon>Bacteroidota</taxon>
        <taxon>Bacteroidia</taxon>
        <taxon>Bacteroidales</taxon>
        <taxon>Candidatus Cryptobacteroides</taxon>
    </lineage>
</organism>
<name>A0A9D9J466_9BACT</name>
<evidence type="ECO:0000259" key="7">
    <source>
        <dbReference type="Pfam" id="PF04055"/>
    </source>
</evidence>
<dbReference type="InterPro" id="IPR013785">
    <property type="entry name" value="Aldolase_TIM"/>
</dbReference>
<dbReference type="SFLD" id="SFLDS00029">
    <property type="entry name" value="Radical_SAM"/>
    <property type="match status" value="1"/>
</dbReference>
<keyword evidence="5" id="KW-0408">Iron</keyword>
<dbReference type="AlphaFoldDB" id="A0A9D9J466"/>
<dbReference type="Pfam" id="PF04055">
    <property type="entry name" value="Radical_SAM"/>
    <property type="match status" value="1"/>
</dbReference>
<dbReference type="PANTHER" id="PTHR43787:SF11">
    <property type="entry name" value="UPF0026 PROTEIN SLR1464"/>
    <property type="match status" value="1"/>
</dbReference>
<dbReference type="SFLD" id="SFLDG01083">
    <property type="entry name" value="Uncharacterised_Radical_SAM_Su"/>
    <property type="match status" value="1"/>
</dbReference>
<dbReference type="CDD" id="cd01335">
    <property type="entry name" value="Radical_SAM"/>
    <property type="match status" value="1"/>
</dbReference>